<dbReference type="PANTHER" id="PTHR12442">
    <property type="entry name" value="DYNEIN INTERMEDIATE CHAIN"/>
    <property type="match status" value="1"/>
</dbReference>
<evidence type="ECO:0000256" key="7">
    <source>
        <dbReference type="ARBA" id="ARBA00023212"/>
    </source>
</evidence>
<dbReference type="InterPro" id="IPR050687">
    <property type="entry name" value="Dynein_IC"/>
</dbReference>
<dbReference type="Pfam" id="PF02777">
    <property type="entry name" value="Sod_Fe_C"/>
    <property type="match status" value="1"/>
</dbReference>
<dbReference type="Proteomes" id="UP000541610">
    <property type="component" value="Unassembled WGS sequence"/>
</dbReference>
<feature type="domain" description="Manganese/iron superoxide dismutase C-terminal" evidence="15">
    <location>
        <begin position="146"/>
        <end position="239"/>
    </location>
</feature>
<protein>
    <recommendedName>
        <fullName evidence="10">Dynein axonemal intermediate chain 4</fullName>
    </recommendedName>
    <alternativeName>
        <fullName evidence="11">WD repeat-containing protein 78</fullName>
    </alternativeName>
</protein>
<feature type="compositionally biased region" description="Polar residues" evidence="13">
    <location>
        <begin position="623"/>
        <end position="641"/>
    </location>
</feature>
<feature type="signal peptide" evidence="14">
    <location>
        <begin position="1"/>
        <end position="21"/>
    </location>
</feature>
<dbReference type="SUPFAM" id="SSF54719">
    <property type="entry name" value="Fe,Mn superoxide dismutase (SOD), C-terminal domain"/>
    <property type="match status" value="1"/>
</dbReference>
<evidence type="ECO:0000256" key="12">
    <source>
        <dbReference type="PROSITE-ProRule" id="PRU00221"/>
    </source>
</evidence>
<evidence type="ECO:0000256" key="9">
    <source>
        <dbReference type="ARBA" id="ARBA00024190"/>
    </source>
</evidence>
<dbReference type="InterPro" id="IPR001680">
    <property type="entry name" value="WD40_rpt"/>
</dbReference>
<evidence type="ECO:0000256" key="6">
    <source>
        <dbReference type="ARBA" id="ARBA00023069"/>
    </source>
</evidence>
<keyword evidence="4" id="KW-0677">Repeat</keyword>
<feature type="repeat" description="WD" evidence="12">
    <location>
        <begin position="1348"/>
        <end position="1381"/>
    </location>
</feature>
<dbReference type="PANTHER" id="PTHR12442:SF12">
    <property type="entry name" value="DYNEIN AXONEMAL INTERMEDIATE CHAIN 4"/>
    <property type="match status" value="1"/>
</dbReference>
<dbReference type="GO" id="GO:0004784">
    <property type="term" value="F:superoxide dismutase activity"/>
    <property type="evidence" value="ECO:0007669"/>
    <property type="project" value="InterPro"/>
</dbReference>
<evidence type="ECO:0000256" key="14">
    <source>
        <dbReference type="SAM" id="SignalP"/>
    </source>
</evidence>
<evidence type="ECO:0000256" key="5">
    <source>
        <dbReference type="ARBA" id="ARBA00022846"/>
    </source>
</evidence>
<keyword evidence="6" id="KW-0969">Cilium</keyword>
<keyword evidence="2" id="KW-0963">Cytoplasm</keyword>
<feature type="compositionally biased region" description="Polar residues" evidence="13">
    <location>
        <begin position="1010"/>
        <end position="1032"/>
    </location>
</feature>
<feature type="region of interest" description="Disordered" evidence="13">
    <location>
        <begin position="1008"/>
        <end position="1080"/>
    </location>
</feature>
<evidence type="ECO:0000256" key="4">
    <source>
        <dbReference type="ARBA" id="ARBA00022737"/>
    </source>
</evidence>
<dbReference type="EMBL" id="JABANP010000036">
    <property type="protein sequence ID" value="KAF4694157.1"/>
    <property type="molecule type" value="Genomic_DNA"/>
</dbReference>
<organism evidence="16 17">
    <name type="scientific">Perkinsus olseni</name>
    <name type="common">Perkinsus atlanticus</name>
    <dbReference type="NCBI Taxonomy" id="32597"/>
    <lineage>
        <taxon>Eukaryota</taxon>
        <taxon>Sar</taxon>
        <taxon>Alveolata</taxon>
        <taxon>Perkinsozoa</taxon>
        <taxon>Perkinsea</taxon>
        <taxon>Perkinsida</taxon>
        <taxon>Perkinsidae</taxon>
        <taxon>Perkinsus</taxon>
    </lineage>
</organism>
<comment type="caution">
    <text evidence="16">The sequence shown here is derived from an EMBL/GenBank/DDBJ whole genome shotgun (WGS) entry which is preliminary data.</text>
</comment>
<dbReference type="InterPro" id="IPR015943">
    <property type="entry name" value="WD40/YVTN_repeat-like_dom_sf"/>
</dbReference>
<feature type="region of interest" description="Disordered" evidence="13">
    <location>
        <begin position="620"/>
        <end position="641"/>
    </location>
</feature>
<gene>
    <name evidence="16" type="primary">WDR78</name>
    <name evidence="16" type="ORF">FOZ60_008961</name>
</gene>
<keyword evidence="7" id="KW-0206">Cytoskeleton</keyword>
<evidence type="ECO:0000256" key="8">
    <source>
        <dbReference type="ARBA" id="ARBA00023273"/>
    </source>
</evidence>
<feature type="chain" id="PRO_5029484888" description="Dynein axonemal intermediate chain 4" evidence="14">
    <location>
        <begin position="22"/>
        <end position="1532"/>
    </location>
</feature>
<dbReference type="InterPro" id="IPR036314">
    <property type="entry name" value="SOD_C_sf"/>
</dbReference>
<evidence type="ECO:0000256" key="1">
    <source>
        <dbReference type="ARBA" id="ARBA00004611"/>
    </source>
</evidence>
<dbReference type="GO" id="GO:0003341">
    <property type="term" value="P:cilium movement"/>
    <property type="evidence" value="ECO:0007669"/>
    <property type="project" value="TreeGrafter"/>
</dbReference>
<dbReference type="SMART" id="SM00320">
    <property type="entry name" value="WD40"/>
    <property type="match status" value="5"/>
</dbReference>
<dbReference type="InterPro" id="IPR019832">
    <property type="entry name" value="Mn/Fe_SOD_C"/>
</dbReference>
<dbReference type="GO" id="GO:0005858">
    <property type="term" value="C:axonemal dynein complex"/>
    <property type="evidence" value="ECO:0007669"/>
    <property type="project" value="TreeGrafter"/>
</dbReference>
<evidence type="ECO:0000313" key="17">
    <source>
        <dbReference type="Proteomes" id="UP000541610"/>
    </source>
</evidence>
<keyword evidence="8" id="KW-0966">Cell projection</keyword>
<feature type="compositionally biased region" description="Acidic residues" evidence="13">
    <location>
        <begin position="1058"/>
        <end position="1073"/>
    </location>
</feature>
<keyword evidence="5" id="KW-0282">Flagellum</keyword>
<comment type="subcellular location">
    <subcellularLocation>
        <location evidence="1">Cytoplasm</location>
        <location evidence="1">Cytoskeleton</location>
        <location evidence="1">Flagellum axoneme</location>
    </subcellularLocation>
    <subcellularLocation>
        <location evidence="9">Dynein axonemal particle</location>
    </subcellularLocation>
</comment>
<dbReference type="GO" id="GO:0045503">
    <property type="term" value="F:dynein light chain binding"/>
    <property type="evidence" value="ECO:0007669"/>
    <property type="project" value="TreeGrafter"/>
</dbReference>
<feature type="compositionally biased region" description="Low complexity" evidence="13">
    <location>
        <begin position="1204"/>
        <end position="1223"/>
    </location>
</feature>
<dbReference type="InterPro" id="IPR036322">
    <property type="entry name" value="WD40_repeat_dom_sf"/>
</dbReference>
<feature type="region of interest" description="Disordered" evidence="13">
    <location>
        <begin position="871"/>
        <end position="918"/>
    </location>
</feature>
<dbReference type="GO" id="GO:0045504">
    <property type="term" value="F:dynein heavy chain binding"/>
    <property type="evidence" value="ECO:0007669"/>
    <property type="project" value="TreeGrafter"/>
</dbReference>
<dbReference type="Gene3D" id="3.55.40.20">
    <property type="entry name" value="Iron/manganese superoxide dismutase, C-terminal domain"/>
    <property type="match status" value="1"/>
</dbReference>
<evidence type="ECO:0000256" key="13">
    <source>
        <dbReference type="SAM" id="MobiDB-lite"/>
    </source>
</evidence>
<keyword evidence="14" id="KW-0732">Signal</keyword>
<keyword evidence="3 12" id="KW-0853">WD repeat</keyword>
<evidence type="ECO:0000313" key="16">
    <source>
        <dbReference type="EMBL" id="KAF4694157.1"/>
    </source>
</evidence>
<dbReference type="Gene3D" id="2.130.10.10">
    <property type="entry name" value="YVTN repeat-like/Quinoprotein amine dehydrogenase"/>
    <property type="match status" value="2"/>
</dbReference>
<dbReference type="SUPFAM" id="SSF50978">
    <property type="entry name" value="WD40 repeat-like"/>
    <property type="match status" value="1"/>
</dbReference>
<accession>A0A7J6PDZ6</accession>
<name>A0A7J6PDZ6_PEROL</name>
<reference evidence="16 17" key="1">
    <citation type="submission" date="2020-04" db="EMBL/GenBank/DDBJ databases">
        <title>Perkinsus olseni comparative genomics.</title>
        <authorList>
            <person name="Bogema D.R."/>
        </authorList>
    </citation>
    <scope>NUCLEOTIDE SEQUENCE [LARGE SCALE GENOMIC DNA]</scope>
    <source>
        <strain evidence="16">00978-12</strain>
    </source>
</reference>
<evidence type="ECO:0000256" key="10">
    <source>
        <dbReference type="ARBA" id="ARBA00040002"/>
    </source>
</evidence>
<evidence type="ECO:0000256" key="3">
    <source>
        <dbReference type="ARBA" id="ARBA00022574"/>
    </source>
</evidence>
<dbReference type="PROSITE" id="PS50082">
    <property type="entry name" value="WD_REPEATS_2"/>
    <property type="match status" value="1"/>
</dbReference>
<evidence type="ECO:0000256" key="2">
    <source>
        <dbReference type="ARBA" id="ARBA00022490"/>
    </source>
</evidence>
<sequence>MLLHYILGLSVLILFASIAFGARQVPLFDVPFSTYTNYEPLVHPKSLSYHYRSVCGRDTARFNTALRQLSLIPDLPTHVRHMGFDALLYFCEYDNSLSEEVPAPLCDKLLYYGNSYIYHEIYFRSFRATGTSDEFKEPASFEGSVLAQDVIDAFGGMKELFEELMEAASSLDGYGWVWLLSLPEGLSVIASPDYDGIHGDHIYAIFNIDLWEHAYIESHAANIEGYIRAWWNAIDWERLDGEYIRKLRQWSQHPINLDPVRHQEPLISDTAQSRLYAALVDEGILSALVGLAESGGPLEALTALPAGIPLFEYPKEAVLRGSLQQIVDSLEELQQLSPEGLWGAYLAETKEHAPLRGARSIIGDVNGSLVEALEAVSPTIYKEVVLDAQLTAASAEKESWLRAAVLTDSIRLGRGMWVLLPGSQLVRSSDSERGNLRLTETEGMMRFVASSDIEIGDPLSFERRGSATLAAVQGLPLPAQAPLGAEIQVAPWNQTEGMSHRCRKLLTSTFLLSGKSPIPKGLLKCVRKALRDEASSKAALEIATYQLLSEACRRALGRVMVLEASLKPVVQDSSSLVRCIGESEKVIFVCLLMQATATAQSRPGDSKRLNTSGSKQLHLHGNVLNSGQIGATTTGASPKPTNTYVVLDGRNVTPKSLIPPVQQQQQGAVLKTMPRRAVEELKEELRKVEELRKRRLSDTFKQPPEQNTPSGLHAVLKPLGNFGEDRMVEVYLSETPTTVLVDIPSNAASAEMEAYEKIVTENEDYEALLNRKQNAPDQFRAQHTQTLNYAQKMKETLTDPPATLSTGVNASVWDIHDSFEEEVVPPDLQIQIECQRNLDETASECLAKSGCLLDTSSEALLSHTSGGISRAATAQSKKEGLRGQGGNRSGLSKEASKGVGTGNSKKLDINAPMTDKSDSMARMNCKIKRAGPMSEAAARVGLKAKTELNSRTLGWVMGSNLSVPDELSEASRVMERTLSQNEHHSAHLLYRNYPTLAELAEREQKFVADSATSPNAAEASTSQRSPSVSSGTGAHHSRDASLRSSTTSLRSEGKTDTIPEEADKEDAEPDDDDKSSMKRGFMSANRPQHLFCFEAPQLTGGLSTTNLKWHQVNQDLLCASYGDSDAAWRTSGSGLVLFWSLKNPSHPERALETNAGVSSLAFSDIYPNLIAVGLQNGGVAIWDLRQRSASPILDSSAQSGPTGGAQQRASGGQQSQGGSAASTLASRHTDVVWDLQWVDRGPDKFPRESLVSIGADGKVLQWDMRKGLDRAVLMSLKRSPNPDLATNVLNTGPQDRGATSQDSQAFRQSCGFCVSFLKKDPSMYLVGTEDGLVHRCSTSYNEQYLETYYGHAAAVYKVRCNPFWAPAFLTCSADWTIKLWSTKPIPIEARRGSGSYMPKRADSTALGRIGVATNTPLQSYQSTDLCDSVNDIAWCPHNSTSFAGAMDDGRIELWDIHRSPLDPIMVHHPVNDLGRDRWQRATSVGFAPNSPVLVAGDTTGRVEVMRLHNCEVPAMTSAEQQERLVRCVVNQQ</sequence>
<dbReference type="GO" id="GO:0120293">
    <property type="term" value="C:dynein axonemal particle"/>
    <property type="evidence" value="ECO:0007669"/>
    <property type="project" value="UniProtKB-SubCell"/>
</dbReference>
<dbReference type="Pfam" id="PF00400">
    <property type="entry name" value="WD40"/>
    <property type="match status" value="2"/>
</dbReference>
<evidence type="ECO:0000259" key="15">
    <source>
        <dbReference type="Pfam" id="PF02777"/>
    </source>
</evidence>
<proteinExistence type="predicted"/>
<dbReference type="OrthoDB" id="366230at2759"/>
<dbReference type="GO" id="GO:0046872">
    <property type="term" value="F:metal ion binding"/>
    <property type="evidence" value="ECO:0007669"/>
    <property type="project" value="InterPro"/>
</dbReference>
<evidence type="ECO:0000256" key="11">
    <source>
        <dbReference type="ARBA" id="ARBA00041557"/>
    </source>
</evidence>
<feature type="region of interest" description="Disordered" evidence="13">
    <location>
        <begin position="1192"/>
        <end position="1223"/>
    </location>
</feature>